<evidence type="ECO:0000256" key="2">
    <source>
        <dbReference type="ARBA" id="ARBA00022700"/>
    </source>
</evidence>
<dbReference type="SMART" id="SM00969">
    <property type="entry name" value="SOCS_box"/>
    <property type="match status" value="1"/>
</dbReference>
<keyword evidence="1" id="KW-0341">Growth regulation</keyword>
<evidence type="ECO:0000256" key="4">
    <source>
        <dbReference type="ARBA" id="ARBA00022999"/>
    </source>
</evidence>
<comment type="caution">
    <text evidence="9">The sequence shown here is derived from an EMBL/GenBank/DDBJ whole genome shotgun (WGS) entry which is preliminary data.</text>
</comment>
<dbReference type="PANTHER" id="PTHR10155">
    <property type="entry name" value="PHOSPHATIDYLINOSITOL 3-KINASE REGULATORY SUBUNIT"/>
    <property type="match status" value="1"/>
</dbReference>
<keyword evidence="2" id="KW-0734">Signal transduction inhibitor</keyword>
<dbReference type="InterPro" id="IPR036036">
    <property type="entry name" value="SOCS_box-like_dom_sf"/>
</dbReference>
<dbReference type="InterPro" id="IPR000980">
    <property type="entry name" value="SH2"/>
</dbReference>
<evidence type="ECO:0008006" key="11">
    <source>
        <dbReference type="Google" id="ProtNLM"/>
    </source>
</evidence>
<feature type="region of interest" description="Disordered" evidence="6">
    <location>
        <begin position="115"/>
        <end position="149"/>
    </location>
</feature>
<dbReference type="GO" id="GO:0046854">
    <property type="term" value="P:phosphatidylinositol phosphate biosynthetic process"/>
    <property type="evidence" value="ECO:0007669"/>
    <property type="project" value="TreeGrafter"/>
</dbReference>
<organism evidence="9 10">
    <name type="scientific">Laodelphax striatellus</name>
    <name type="common">Small brown planthopper</name>
    <name type="synonym">Delphax striatella</name>
    <dbReference type="NCBI Taxonomy" id="195883"/>
    <lineage>
        <taxon>Eukaryota</taxon>
        <taxon>Metazoa</taxon>
        <taxon>Ecdysozoa</taxon>
        <taxon>Arthropoda</taxon>
        <taxon>Hexapoda</taxon>
        <taxon>Insecta</taxon>
        <taxon>Pterygota</taxon>
        <taxon>Neoptera</taxon>
        <taxon>Paraneoptera</taxon>
        <taxon>Hemiptera</taxon>
        <taxon>Auchenorrhyncha</taxon>
        <taxon>Fulgoroidea</taxon>
        <taxon>Delphacidae</taxon>
        <taxon>Criomorphinae</taxon>
        <taxon>Laodelphax</taxon>
    </lineage>
</organism>
<keyword evidence="3" id="KW-0833">Ubl conjugation pathway</keyword>
<dbReference type="SMART" id="SM00253">
    <property type="entry name" value="SOCS"/>
    <property type="match status" value="1"/>
</dbReference>
<dbReference type="InParanoid" id="A0A482XFV2"/>
<dbReference type="SMART" id="SM00252">
    <property type="entry name" value="SH2"/>
    <property type="match status" value="1"/>
</dbReference>
<accession>A0A482XFV2</accession>
<dbReference type="InterPro" id="IPR001496">
    <property type="entry name" value="SOCS_box"/>
</dbReference>
<name>A0A482XFV2_LAOST</name>
<reference evidence="9 10" key="1">
    <citation type="journal article" date="2017" name="Gigascience">
        <title>Genome sequence of the small brown planthopper, Laodelphax striatellus.</title>
        <authorList>
            <person name="Zhu J."/>
            <person name="Jiang F."/>
            <person name="Wang X."/>
            <person name="Yang P."/>
            <person name="Bao Y."/>
            <person name="Zhao W."/>
            <person name="Wang W."/>
            <person name="Lu H."/>
            <person name="Wang Q."/>
            <person name="Cui N."/>
            <person name="Li J."/>
            <person name="Chen X."/>
            <person name="Luo L."/>
            <person name="Yu J."/>
            <person name="Kang L."/>
            <person name="Cui F."/>
        </authorList>
    </citation>
    <scope>NUCLEOTIDE SEQUENCE [LARGE SCALE GENOMIC DNA]</scope>
    <source>
        <strain evidence="9">Lst14</strain>
    </source>
</reference>
<dbReference type="EMBL" id="QKKF02010496">
    <property type="protein sequence ID" value="RZF44460.1"/>
    <property type="molecule type" value="Genomic_DNA"/>
</dbReference>
<dbReference type="PROSITE" id="PS50225">
    <property type="entry name" value="SOCS"/>
    <property type="match status" value="1"/>
</dbReference>
<evidence type="ECO:0000259" key="7">
    <source>
        <dbReference type="PROSITE" id="PS50001"/>
    </source>
</evidence>
<dbReference type="GO" id="GO:0046935">
    <property type="term" value="F:1-phosphatidylinositol-3-kinase regulator activity"/>
    <property type="evidence" value="ECO:0007669"/>
    <property type="project" value="TreeGrafter"/>
</dbReference>
<feature type="compositionally biased region" description="Low complexity" evidence="6">
    <location>
        <begin position="115"/>
        <end position="128"/>
    </location>
</feature>
<gene>
    <name evidence="9" type="ORF">LSTR_LSTR002233</name>
</gene>
<dbReference type="STRING" id="195883.A0A482XFV2"/>
<feature type="domain" description="SH2" evidence="7">
    <location>
        <begin position="250"/>
        <end position="357"/>
    </location>
</feature>
<dbReference type="Proteomes" id="UP000291343">
    <property type="component" value="Unassembled WGS sequence"/>
</dbReference>
<feature type="domain" description="SOCS box" evidence="8">
    <location>
        <begin position="352"/>
        <end position="401"/>
    </location>
</feature>
<evidence type="ECO:0000313" key="10">
    <source>
        <dbReference type="Proteomes" id="UP000291343"/>
    </source>
</evidence>
<dbReference type="SUPFAM" id="SSF158235">
    <property type="entry name" value="SOCS box-like"/>
    <property type="match status" value="1"/>
</dbReference>
<dbReference type="GO" id="GO:0035556">
    <property type="term" value="P:intracellular signal transduction"/>
    <property type="evidence" value="ECO:0007669"/>
    <property type="project" value="InterPro"/>
</dbReference>
<proteinExistence type="predicted"/>
<dbReference type="SMR" id="A0A482XFV2"/>
<dbReference type="Gene3D" id="1.10.750.20">
    <property type="entry name" value="SOCS box"/>
    <property type="match status" value="1"/>
</dbReference>
<dbReference type="AlphaFoldDB" id="A0A482XFV2"/>
<evidence type="ECO:0000259" key="8">
    <source>
        <dbReference type="PROSITE" id="PS50225"/>
    </source>
</evidence>
<evidence type="ECO:0000256" key="3">
    <source>
        <dbReference type="ARBA" id="ARBA00022786"/>
    </source>
</evidence>
<dbReference type="GO" id="GO:0009968">
    <property type="term" value="P:negative regulation of signal transduction"/>
    <property type="evidence" value="ECO:0007669"/>
    <property type="project" value="UniProtKB-KW"/>
</dbReference>
<keyword evidence="4 5" id="KW-0727">SH2 domain</keyword>
<dbReference type="PRINTS" id="PR00401">
    <property type="entry name" value="SH2DOMAIN"/>
</dbReference>
<feature type="compositionally biased region" description="Polar residues" evidence="6">
    <location>
        <begin position="129"/>
        <end position="149"/>
    </location>
</feature>
<protein>
    <recommendedName>
        <fullName evidence="11">Suppressor of cytokine signaling 6</fullName>
    </recommendedName>
</protein>
<dbReference type="OrthoDB" id="6587770at2759"/>
<evidence type="ECO:0000256" key="5">
    <source>
        <dbReference type="PROSITE-ProRule" id="PRU00191"/>
    </source>
</evidence>
<evidence type="ECO:0000313" key="9">
    <source>
        <dbReference type="EMBL" id="RZF44460.1"/>
    </source>
</evidence>
<evidence type="ECO:0000256" key="6">
    <source>
        <dbReference type="SAM" id="MobiDB-lite"/>
    </source>
</evidence>
<dbReference type="Gene3D" id="3.30.505.10">
    <property type="entry name" value="SH2 domain"/>
    <property type="match status" value="1"/>
</dbReference>
<sequence length="401" mass="45490">MASASLSSKEQKKGMCVMSYLKNRFLRKKSVNSVRSCNRGTNISLEQDLPREPRDDRISVQLKCKNTILGSCAKPKELRKAGLFRSMQTQSKIKSELESESISPKHLLNHELSLLSSSPSEPMPNLNNDNPTNSECSEGTVDASSLQQETPVKHCDSSIHDCEISEYLDPKTCNTQESNSISIDELPSVWNTECLIENTAVSNDGEQNELNDATDNTNLQLKVEDTIIPSSDLKFHGLSAELSKLSKYGWYWGPITRREAEEKLRDEPDGAFLVRDSSADRYLFSLSFKSSGKLLHTRIEYSQGLFSFYQQPEQEGFPTIWELIEHSVSFSKSAVFCYSMPMNSYHPSFPVRLTKPISRFMCVRSLQYLSRFVIRQCTRDDNIQHLPLPKILKGYVQAGHY</sequence>
<dbReference type="InterPro" id="IPR036860">
    <property type="entry name" value="SH2_dom_sf"/>
</dbReference>
<dbReference type="SUPFAM" id="SSF55550">
    <property type="entry name" value="SH2 domain"/>
    <property type="match status" value="1"/>
</dbReference>
<dbReference type="Pfam" id="PF07525">
    <property type="entry name" value="SOCS_box"/>
    <property type="match status" value="1"/>
</dbReference>
<dbReference type="PROSITE" id="PS50001">
    <property type="entry name" value="SH2"/>
    <property type="match status" value="1"/>
</dbReference>
<dbReference type="PANTHER" id="PTHR10155:SF32">
    <property type="entry name" value="LP02169P"/>
    <property type="match status" value="1"/>
</dbReference>
<keyword evidence="10" id="KW-1185">Reference proteome</keyword>
<dbReference type="GO" id="GO:0005942">
    <property type="term" value="C:phosphatidylinositol 3-kinase complex"/>
    <property type="evidence" value="ECO:0007669"/>
    <property type="project" value="TreeGrafter"/>
</dbReference>
<dbReference type="Pfam" id="PF00017">
    <property type="entry name" value="SH2"/>
    <property type="match status" value="1"/>
</dbReference>
<evidence type="ECO:0000256" key="1">
    <source>
        <dbReference type="ARBA" id="ARBA00022604"/>
    </source>
</evidence>